<dbReference type="PATRIC" id="fig|33935.3.peg.4155"/>
<keyword evidence="5" id="KW-1185">Reference proteome</keyword>
<dbReference type="PANTHER" id="PTHR45586">
    <property type="entry name" value="TPR REPEAT-CONTAINING PROTEIN PA4667"/>
    <property type="match status" value="1"/>
</dbReference>
<evidence type="ECO:0000313" key="4">
    <source>
        <dbReference type="EMBL" id="KOY82200.1"/>
    </source>
</evidence>
<dbReference type="STRING" id="33935.ADM90_11215"/>
<gene>
    <name evidence="4" type="ORF">ADM90_11215</name>
</gene>
<dbReference type="Proteomes" id="UP000037977">
    <property type="component" value="Unassembled WGS sequence"/>
</dbReference>
<organism evidence="4 5">
    <name type="scientific">Lysinibacillus macroides</name>
    <dbReference type="NCBI Taxonomy" id="33935"/>
    <lineage>
        <taxon>Bacteria</taxon>
        <taxon>Bacillati</taxon>
        <taxon>Bacillota</taxon>
        <taxon>Bacilli</taxon>
        <taxon>Bacillales</taxon>
        <taxon>Bacillaceae</taxon>
        <taxon>Lysinibacillus</taxon>
    </lineage>
</organism>
<feature type="repeat" description="TPR" evidence="3">
    <location>
        <begin position="20"/>
        <end position="53"/>
    </location>
</feature>
<keyword evidence="1" id="KW-0677">Repeat</keyword>
<dbReference type="InterPro" id="IPR019734">
    <property type="entry name" value="TPR_rpt"/>
</dbReference>
<dbReference type="InterPro" id="IPR051012">
    <property type="entry name" value="CellSynth/LPSAsmb/PSIAsmb"/>
</dbReference>
<evidence type="ECO:0000256" key="3">
    <source>
        <dbReference type="PROSITE-ProRule" id="PRU00339"/>
    </source>
</evidence>
<dbReference type="InterPro" id="IPR011990">
    <property type="entry name" value="TPR-like_helical_dom_sf"/>
</dbReference>
<sequence length="510" mass="59298">MEKKRQNEKQSNIVSFIPTGDYYYKKSIQAMNSGQMNKAYKYLQRAIDLSPDDPMIILQLAIIELEGQRFEEAYDLLRRAYQLDPENPEIIFYMAEVSGCVGIMQDAKNFAERYLQLEPEGAYADEAAEILEFVAFEQDDFEELEGSGEDLYRQEQARRCMEKGDFPEAIQILEELIEDRPAFWSAYNNLALAYFYVGEEEQAKVLLHTVLRENKGNLHALCNLTVIAYYEKNEEDLQELLNILVKIQPYTWEHRYKLGATLALIGQYELAFKWLRSMQKRGYVGDAGFYFWLSHAAYFSGHKEISKSAWGQLLELDPEKEGFEPWRQQENEFALDALEHNRDFIVEMLESNYTSERIFGLFLLKDTAHKQEIIAHPKWINTEQLGAFEKLFLAYALGHEFDMKNKIEASFLRAVHVPEILLAQYGKLSSLIVPMFQMWFVLCEQALEQNYRFTNPAAIAGANDYLFKSSQMLKVTKKEIAQQYGIAVSTLTKYIDEILMFLPNGQDEQV</sequence>
<accession>A0A0M9DKD9</accession>
<dbReference type="Pfam" id="PF14559">
    <property type="entry name" value="TPR_19"/>
    <property type="match status" value="2"/>
</dbReference>
<protein>
    <submittedName>
        <fullName evidence="4">Transcriptional regulator</fullName>
    </submittedName>
</protein>
<name>A0A0M9DKD9_9BACI</name>
<dbReference type="SMART" id="SM00028">
    <property type="entry name" value="TPR"/>
    <property type="match status" value="3"/>
</dbReference>
<evidence type="ECO:0000313" key="5">
    <source>
        <dbReference type="Proteomes" id="UP000037977"/>
    </source>
</evidence>
<feature type="repeat" description="TPR" evidence="3">
    <location>
        <begin position="54"/>
        <end position="87"/>
    </location>
</feature>
<dbReference type="Gene3D" id="1.25.40.10">
    <property type="entry name" value="Tetratricopeptide repeat domain"/>
    <property type="match status" value="2"/>
</dbReference>
<dbReference type="RefSeq" id="WP_053995100.1">
    <property type="nucleotide sequence ID" value="NZ_CP065643.1"/>
</dbReference>
<proteinExistence type="predicted"/>
<evidence type="ECO:0000256" key="2">
    <source>
        <dbReference type="ARBA" id="ARBA00022803"/>
    </source>
</evidence>
<dbReference type="EMBL" id="LGCI01000006">
    <property type="protein sequence ID" value="KOY82200.1"/>
    <property type="molecule type" value="Genomic_DNA"/>
</dbReference>
<dbReference type="SUPFAM" id="SSF48452">
    <property type="entry name" value="TPR-like"/>
    <property type="match status" value="2"/>
</dbReference>
<reference evidence="4 5" key="1">
    <citation type="submission" date="2015-07" db="EMBL/GenBank/DDBJ databases">
        <title>Genome sequencing project for genomic taxonomy and phylogenomics of Bacillus-like bacteria.</title>
        <authorList>
            <person name="Liu B."/>
            <person name="Wang J."/>
            <person name="Zhu Y."/>
            <person name="Liu G."/>
            <person name="Chen Q."/>
            <person name="Chen Z."/>
            <person name="Che J."/>
            <person name="Ge C."/>
            <person name="Shi H."/>
            <person name="Pan Z."/>
            <person name="Liu X."/>
        </authorList>
    </citation>
    <scope>NUCLEOTIDE SEQUENCE [LARGE SCALE GENOMIC DNA]</scope>
    <source>
        <strain evidence="4 5">DSM 54</strain>
    </source>
</reference>
<dbReference type="AlphaFoldDB" id="A0A0M9DKD9"/>
<comment type="caution">
    <text evidence="4">The sequence shown here is derived from an EMBL/GenBank/DDBJ whole genome shotgun (WGS) entry which is preliminary data.</text>
</comment>
<keyword evidence="2 3" id="KW-0802">TPR repeat</keyword>
<dbReference type="OrthoDB" id="600613at2"/>
<dbReference type="PROSITE" id="PS50005">
    <property type="entry name" value="TPR"/>
    <property type="match status" value="2"/>
</dbReference>
<dbReference type="PANTHER" id="PTHR45586:SF1">
    <property type="entry name" value="LIPOPOLYSACCHARIDE ASSEMBLY PROTEIN B"/>
    <property type="match status" value="1"/>
</dbReference>
<evidence type="ECO:0000256" key="1">
    <source>
        <dbReference type="ARBA" id="ARBA00022737"/>
    </source>
</evidence>